<comment type="caution">
    <text evidence="3">The sequence shown here is derived from an EMBL/GenBank/DDBJ whole genome shotgun (WGS) entry which is preliminary data.</text>
</comment>
<feature type="transmembrane region" description="Helical" evidence="1">
    <location>
        <begin position="48"/>
        <end position="74"/>
    </location>
</feature>
<protein>
    <submittedName>
        <fullName evidence="3">Undecaprenyl-diphosphatase</fullName>
    </submittedName>
</protein>
<dbReference type="Pfam" id="PF01569">
    <property type="entry name" value="PAP2"/>
    <property type="match status" value="1"/>
</dbReference>
<dbReference type="InterPro" id="IPR000326">
    <property type="entry name" value="PAP2/HPO"/>
</dbReference>
<name>A0A2T0LWT2_9PSEU</name>
<feature type="transmembrane region" description="Helical" evidence="1">
    <location>
        <begin position="124"/>
        <end position="144"/>
    </location>
</feature>
<dbReference type="InterPro" id="IPR036938">
    <property type="entry name" value="PAP2/HPO_sf"/>
</dbReference>
<dbReference type="OrthoDB" id="3699141at2"/>
<gene>
    <name evidence="3" type="ORF">B0I33_104305</name>
</gene>
<sequence length="212" mass="21681">MIGYVLAGVLLIAAFLLLGLLVTPAPSPPDAVLRTTLAGDWRGVPGDVAAVVSAVFGPVLPVLLGVALLGWAAVRWRRGDRATAGIALRVTVVLGLCRLPSLVFKPVFDRARPRAYADYAYPSGHVVSVASTGFAVVLLCLWLAPWLVRAAVAVSVAATALSAASRLVLGVHWLTDTIGAVLAVTGVGLLAATAVGLLPAVRDKVPAGRGTA</sequence>
<dbReference type="SUPFAM" id="SSF48317">
    <property type="entry name" value="Acid phosphatase/Vanadium-dependent haloperoxidase"/>
    <property type="match status" value="1"/>
</dbReference>
<keyword evidence="1" id="KW-0812">Transmembrane</keyword>
<evidence type="ECO:0000313" key="3">
    <source>
        <dbReference type="EMBL" id="PRX48488.1"/>
    </source>
</evidence>
<dbReference type="EMBL" id="PVNH01000004">
    <property type="protein sequence ID" value="PRX48488.1"/>
    <property type="molecule type" value="Genomic_DNA"/>
</dbReference>
<keyword evidence="4" id="KW-1185">Reference proteome</keyword>
<organism evidence="3 4">
    <name type="scientific">Prauserella shujinwangii</name>
    <dbReference type="NCBI Taxonomy" id="1453103"/>
    <lineage>
        <taxon>Bacteria</taxon>
        <taxon>Bacillati</taxon>
        <taxon>Actinomycetota</taxon>
        <taxon>Actinomycetes</taxon>
        <taxon>Pseudonocardiales</taxon>
        <taxon>Pseudonocardiaceae</taxon>
        <taxon>Prauserella</taxon>
    </lineage>
</organism>
<feature type="transmembrane region" description="Helical" evidence="1">
    <location>
        <begin position="86"/>
        <end position="104"/>
    </location>
</feature>
<feature type="domain" description="Phosphatidic acid phosphatase type 2/haloperoxidase" evidence="2">
    <location>
        <begin position="91"/>
        <end position="192"/>
    </location>
</feature>
<evidence type="ECO:0000256" key="1">
    <source>
        <dbReference type="SAM" id="Phobius"/>
    </source>
</evidence>
<accession>A0A2T0LWT2</accession>
<feature type="transmembrane region" description="Helical" evidence="1">
    <location>
        <begin position="151"/>
        <end position="174"/>
    </location>
</feature>
<proteinExistence type="predicted"/>
<keyword evidence="1" id="KW-0472">Membrane</keyword>
<dbReference type="Gene3D" id="1.20.144.10">
    <property type="entry name" value="Phosphatidic acid phosphatase type 2/haloperoxidase"/>
    <property type="match status" value="1"/>
</dbReference>
<feature type="transmembrane region" description="Helical" evidence="1">
    <location>
        <begin position="180"/>
        <end position="201"/>
    </location>
</feature>
<dbReference type="AlphaFoldDB" id="A0A2T0LWT2"/>
<reference evidence="3 4" key="1">
    <citation type="submission" date="2018-03" db="EMBL/GenBank/DDBJ databases">
        <title>Genomic Encyclopedia of Type Strains, Phase III (KMG-III): the genomes of soil and plant-associated and newly described type strains.</title>
        <authorList>
            <person name="Whitman W."/>
        </authorList>
    </citation>
    <scope>NUCLEOTIDE SEQUENCE [LARGE SCALE GENOMIC DNA]</scope>
    <source>
        <strain evidence="3 4">CGMCC 4.7125</strain>
    </source>
</reference>
<dbReference type="Proteomes" id="UP000238362">
    <property type="component" value="Unassembled WGS sequence"/>
</dbReference>
<evidence type="ECO:0000259" key="2">
    <source>
        <dbReference type="Pfam" id="PF01569"/>
    </source>
</evidence>
<keyword evidence="1" id="KW-1133">Transmembrane helix</keyword>
<evidence type="ECO:0000313" key="4">
    <source>
        <dbReference type="Proteomes" id="UP000238362"/>
    </source>
</evidence>